<dbReference type="OrthoDB" id="5427833at2759"/>
<keyword evidence="3" id="KW-1185">Reference proteome</keyword>
<dbReference type="EMBL" id="ML977310">
    <property type="protein sequence ID" value="KAF2123158.1"/>
    <property type="molecule type" value="Genomic_DNA"/>
</dbReference>
<organism evidence="2 3">
    <name type="scientific">Lophiotrema nucula</name>
    <dbReference type="NCBI Taxonomy" id="690887"/>
    <lineage>
        <taxon>Eukaryota</taxon>
        <taxon>Fungi</taxon>
        <taxon>Dikarya</taxon>
        <taxon>Ascomycota</taxon>
        <taxon>Pezizomycotina</taxon>
        <taxon>Dothideomycetes</taxon>
        <taxon>Pleosporomycetidae</taxon>
        <taxon>Pleosporales</taxon>
        <taxon>Lophiotremataceae</taxon>
        <taxon>Lophiotrema</taxon>
    </lineage>
</organism>
<evidence type="ECO:0008006" key="4">
    <source>
        <dbReference type="Google" id="ProtNLM"/>
    </source>
</evidence>
<protein>
    <recommendedName>
        <fullName evidence="4">Extracellular membrane protein CFEM domain-containing protein</fullName>
    </recommendedName>
</protein>
<feature type="compositionally biased region" description="Low complexity" evidence="1">
    <location>
        <begin position="119"/>
        <end position="148"/>
    </location>
</feature>
<reference evidence="2" key="1">
    <citation type="journal article" date="2020" name="Stud. Mycol.">
        <title>101 Dothideomycetes genomes: a test case for predicting lifestyles and emergence of pathogens.</title>
        <authorList>
            <person name="Haridas S."/>
            <person name="Albert R."/>
            <person name="Binder M."/>
            <person name="Bloem J."/>
            <person name="Labutti K."/>
            <person name="Salamov A."/>
            <person name="Andreopoulos B."/>
            <person name="Baker S."/>
            <person name="Barry K."/>
            <person name="Bills G."/>
            <person name="Bluhm B."/>
            <person name="Cannon C."/>
            <person name="Castanera R."/>
            <person name="Culley D."/>
            <person name="Daum C."/>
            <person name="Ezra D."/>
            <person name="Gonzalez J."/>
            <person name="Henrissat B."/>
            <person name="Kuo A."/>
            <person name="Liang C."/>
            <person name="Lipzen A."/>
            <person name="Lutzoni F."/>
            <person name="Magnuson J."/>
            <person name="Mondo S."/>
            <person name="Nolan M."/>
            <person name="Ohm R."/>
            <person name="Pangilinan J."/>
            <person name="Park H.-J."/>
            <person name="Ramirez L."/>
            <person name="Alfaro M."/>
            <person name="Sun H."/>
            <person name="Tritt A."/>
            <person name="Yoshinaga Y."/>
            <person name="Zwiers L.-H."/>
            <person name="Turgeon B."/>
            <person name="Goodwin S."/>
            <person name="Spatafora J."/>
            <person name="Crous P."/>
            <person name="Grigoriev I."/>
        </authorList>
    </citation>
    <scope>NUCLEOTIDE SEQUENCE</scope>
    <source>
        <strain evidence="2">CBS 627.86</strain>
    </source>
</reference>
<gene>
    <name evidence="2" type="ORF">BDV96DRAFT_593606</name>
</gene>
<feature type="region of interest" description="Disordered" evidence="1">
    <location>
        <begin position="170"/>
        <end position="215"/>
    </location>
</feature>
<evidence type="ECO:0000256" key="1">
    <source>
        <dbReference type="SAM" id="MobiDB-lite"/>
    </source>
</evidence>
<sequence>MRFYDGAVMALVANGVTTAAQAISLANFVPRIENLPQSCQTVYTTQISGCQASDFPTPDKPDQSCSSSCVNGLVKITQDVANGCQNVNVPDDSIIGVFLLGRGIPSLCPGVEVTTVAPSSTTSQAQQQTSTSAEVTSTSEAASSTTSSGGIAVDTTVPTEAATTLATSAAFTPNQPAAPTSVAQSSSSSSSSAKASSTATSQKSNSDSGGGSPFDVQATGASSTLRSLATGTLLGLVGLIFTTL</sequence>
<feature type="compositionally biased region" description="Low complexity" evidence="1">
    <location>
        <begin position="170"/>
        <end position="207"/>
    </location>
</feature>
<name>A0A6A5ZXP0_9PLEO</name>
<dbReference type="AlphaFoldDB" id="A0A6A5ZXP0"/>
<evidence type="ECO:0000313" key="2">
    <source>
        <dbReference type="EMBL" id="KAF2123158.1"/>
    </source>
</evidence>
<proteinExistence type="predicted"/>
<accession>A0A6A5ZXP0</accession>
<dbReference type="Proteomes" id="UP000799770">
    <property type="component" value="Unassembled WGS sequence"/>
</dbReference>
<evidence type="ECO:0000313" key="3">
    <source>
        <dbReference type="Proteomes" id="UP000799770"/>
    </source>
</evidence>
<feature type="region of interest" description="Disordered" evidence="1">
    <location>
        <begin position="119"/>
        <end position="154"/>
    </location>
</feature>